<evidence type="ECO:0000256" key="2">
    <source>
        <dbReference type="ARBA" id="ARBA00022722"/>
    </source>
</evidence>
<evidence type="ECO:0000256" key="5">
    <source>
        <dbReference type="ARBA" id="ARBA00035648"/>
    </source>
</evidence>
<dbReference type="Pfam" id="PF08340">
    <property type="entry name" value="YicC-like_C"/>
    <property type="match status" value="1"/>
</dbReference>
<dbReference type="PANTHER" id="PTHR30636">
    <property type="entry name" value="UPF0701 PROTEIN YICC"/>
    <property type="match status" value="1"/>
</dbReference>
<reference evidence="8" key="1">
    <citation type="journal article" date="2020" name="mSystems">
        <title>Genome- and Community-Level Interaction Insights into Carbon Utilization and Element Cycling Functions of Hydrothermarchaeota in Hydrothermal Sediment.</title>
        <authorList>
            <person name="Zhou Z."/>
            <person name="Liu Y."/>
            <person name="Xu W."/>
            <person name="Pan J."/>
            <person name="Luo Z.H."/>
            <person name="Li M."/>
        </authorList>
    </citation>
    <scope>NUCLEOTIDE SEQUENCE [LARGE SCALE GENOMIC DNA]</scope>
    <source>
        <strain evidence="8">SpSt-70</strain>
    </source>
</reference>
<dbReference type="GO" id="GO:0016787">
    <property type="term" value="F:hydrolase activity"/>
    <property type="evidence" value="ECO:0007669"/>
    <property type="project" value="UniProtKB-KW"/>
</dbReference>
<dbReference type="InterPro" id="IPR013527">
    <property type="entry name" value="YicC-like_N"/>
</dbReference>
<name>A0A7V3ZI59_DICTH</name>
<feature type="domain" description="Endoribonuclease YicC-like C-terminal" evidence="7">
    <location>
        <begin position="168"/>
        <end position="285"/>
    </location>
</feature>
<protein>
    <submittedName>
        <fullName evidence="8">DUF1732 domain-containing protein</fullName>
    </submittedName>
</protein>
<dbReference type="AlphaFoldDB" id="A0A7V3ZI59"/>
<keyword evidence="4" id="KW-0378">Hydrolase</keyword>
<dbReference type="PANTHER" id="PTHR30636:SF3">
    <property type="entry name" value="UPF0701 PROTEIN YICC"/>
    <property type="match status" value="1"/>
</dbReference>
<proteinExistence type="inferred from homology"/>
<keyword evidence="2" id="KW-0540">Nuclease</keyword>
<dbReference type="GO" id="GO:0004521">
    <property type="term" value="F:RNA endonuclease activity"/>
    <property type="evidence" value="ECO:0007669"/>
    <property type="project" value="InterPro"/>
</dbReference>
<keyword evidence="3" id="KW-0255">Endonuclease</keyword>
<organism evidence="8">
    <name type="scientific">Dictyoglomus thermophilum</name>
    <dbReference type="NCBI Taxonomy" id="14"/>
    <lineage>
        <taxon>Bacteria</taxon>
        <taxon>Pseudomonadati</taxon>
        <taxon>Dictyoglomota</taxon>
        <taxon>Dictyoglomia</taxon>
        <taxon>Dictyoglomales</taxon>
        <taxon>Dictyoglomaceae</taxon>
        <taxon>Dictyoglomus</taxon>
    </lineage>
</organism>
<evidence type="ECO:0000259" key="6">
    <source>
        <dbReference type="Pfam" id="PF03755"/>
    </source>
</evidence>
<accession>A0A7V3ZI59</accession>
<dbReference type="EMBL" id="DTDV01000007">
    <property type="protein sequence ID" value="HGK23439.1"/>
    <property type="molecule type" value="Genomic_DNA"/>
</dbReference>
<evidence type="ECO:0000256" key="4">
    <source>
        <dbReference type="ARBA" id="ARBA00022801"/>
    </source>
</evidence>
<dbReference type="InterPro" id="IPR013551">
    <property type="entry name" value="YicC-like_C"/>
</dbReference>
<comment type="caution">
    <text evidence="8">The sequence shown here is derived from an EMBL/GenBank/DDBJ whole genome shotgun (WGS) entry which is preliminary data.</text>
</comment>
<comment type="similarity">
    <text evidence="5">Belongs to the YicC/YloC family.</text>
</comment>
<evidence type="ECO:0000256" key="1">
    <source>
        <dbReference type="ARBA" id="ARBA00001968"/>
    </source>
</evidence>
<evidence type="ECO:0000256" key="3">
    <source>
        <dbReference type="ARBA" id="ARBA00022759"/>
    </source>
</evidence>
<feature type="domain" description="Endoribonuclease YicC-like N-terminal" evidence="6">
    <location>
        <begin position="1"/>
        <end position="149"/>
    </location>
</feature>
<comment type="cofactor">
    <cofactor evidence="1">
        <name>a divalent metal cation</name>
        <dbReference type="ChEBI" id="CHEBI:60240"/>
    </cofactor>
</comment>
<sequence length="285" mass="34002">MRSMTASAFREFSINSLNFFLEIKGYNHRFLEIRVNLPDSLSFMEQDITREIKNHIKRGYILFSIKILKDHSNLYKLNVSLLNSILDELGKITGKEENISDWKEILANPQIFYMENRVFNDEDVLKLLNEATLLIKDFNRVREEEGKSIYNALKSSLDKIETLLFSIKREEELWHKEARGFVERKLREFSFKEIDENRLYQELALLLMKTDINEEIIRIDEFIRRFRTEMEKEEPIGKALEFMVQEMHREVSTLSSKTAKTLVMFYAVDIKKELEKIRELILNVE</sequence>
<dbReference type="Pfam" id="PF03755">
    <property type="entry name" value="YicC-like_N"/>
    <property type="match status" value="1"/>
</dbReference>
<gene>
    <name evidence="8" type="ORF">ENU78_03145</name>
</gene>
<dbReference type="InterPro" id="IPR005229">
    <property type="entry name" value="YicC/YloC-like"/>
</dbReference>
<evidence type="ECO:0000259" key="7">
    <source>
        <dbReference type="Pfam" id="PF08340"/>
    </source>
</evidence>
<evidence type="ECO:0000313" key="8">
    <source>
        <dbReference type="EMBL" id="HGK23439.1"/>
    </source>
</evidence>